<feature type="domain" description="Putative T7SS secretion signal" evidence="2">
    <location>
        <begin position="3"/>
        <end position="188"/>
    </location>
</feature>
<reference evidence="4" key="1">
    <citation type="submission" date="2016-10" db="EMBL/GenBank/DDBJ databases">
        <authorList>
            <person name="Varghese N."/>
            <person name="Submissions S."/>
        </authorList>
    </citation>
    <scope>NUCLEOTIDE SEQUENCE [LARGE SCALE GENOMIC DNA]</scope>
    <source>
        <strain evidence="4">DSM 44544</strain>
    </source>
</reference>
<dbReference type="OrthoDB" id="5194739at2"/>
<feature type="region of interest" description="Disordered" evidence="1">
    <location>
        <begin position="168"/>
        <end position="187"/>
    </location>
</feature>
<dbReference type="STRING" id="208445.SAMN04489727_2065"/>
<feature type="region of interest" description="Disordered" evidence="1">
    <location>
        <begin position="379"/>
        <end position="405"/>
    </location>
</feature>
<organism evidence="3 4">
    <name type="scientific">Amycolatopsis tolypomycina</name>
    <dbReference type="NCBI Taxonomy" id="208445"/>
    <lineage>
        <taxon>Bacteria</taxon>
        <taxon>Bacillati</taxon>
        <taxon>Actinomycetota</taxon>
        <taxon>Actinomycetes</taxon>
        <taxon>Pseudonocardiales</taxon>
        <taxon>Pseudonocardiaceae</taxon>
        <taxon>Amycolatopsis</taxon>
    </lineage>
</organism>
<feature type="compositionally biased region" description="Polar residues" evidence="1">
    <location>
        <begin position="388"/>
        <end position="405"/>
    </location>
</feature>
<dbReference type="Pfam" id="PF21725">
    <property type="entry name" value="T7SS_signal"/>
    <property type="match status" value="1"/>
</dbReference>
<proteinExistence type="predicted"/>
<evidence type="ECO:0000259" key="2">
    <source>
        <dbReference type="Pfam" id="PF21725"/>
    </source>
</evidence>
<dbReference type="AlphaFoldDB" id="A0A1H4JNE7"/>
<dbReference type="InterPro" id="IPR049082">
    <property type="entry name" value="T7SS_signal"/>
</dbReference>
<gene>
    <name evidence="3" type="ORF">SAMN04489727_2065</name>
</gene>
<dbReference type="Proteomes" id="UP000199622">
    <property type="component" value="Unassembled WGS sequence"/>
</dbReference>
<evidence type="ECO:0000313" key="3">
    <source>
        <dbReference type="EMBL" id="SEB47840.1"/>
    </source>
</evidence>
<evidence type="ECO:0000313" key="4">
    <source>
        <dbReference type="Proteomes" id="UP000199622"/>
    </source>
</evidence>
<accession>A0A1H4JNE7</accession>
<dbReference type="EMBL" id="FNSO01000003">
    <property type="protein sequence ID" value="SEB47840.1"/>
    <property type="molecule type" value="Genomic_DNA"/>
</dbReference>
<protein>
    <recommendedName>
        <fullName evidence="2">Putative T7SS secretion signal domain-containing protein</fullName>
    </recommendedName>
</protein>
<sequence>MAELGETADPRALIPGDPAAIEENARVLHARSRGTGQAGESLRRIDTGSWAGPAAARFHDKFSDEPAKWLAASDSFDAVAEALDGYAQTLRWAQGQAGDAIRLWNRGQAATADAKARYDRDVTNADTQNQQHAANGDPTRVTVAPFTDPGEADRQAARDTLNRARQQLTEAGDRTTETISDEAGGAPTVSDWLDDVGGFFADFGEGAWNAFKGFGEGMWNLVYAIGDPGNPDHEGLTDIASAAWHNITHPVDFGKNLIAWDDWADHPGRATGQIVGGLLIGGAAGKLLKGTRAGEKPDPAAPKLPPVKAALHEYFDQGTPPKASDLARYAESKGWTKQQTPNGPPKYVDDNGIIRMTLKEGSGRAPGSENPHVELRNEDGVRIDPQGNPVTRKSLGNHTPITWDH</sequence>
<evidence type="ECO:0000256" key="1">
    <source>
        <dbReference type="SAM" id="MobiDB-lite"/>
    </source>
</evidence>
<name>A0A1H4JNE7_9PSEU</name>
<dbReference type="RefSeq" id="WP_091305673.1">
    <property type="nucleotide sequence ID" value="NZ_FNSO01000003.1"/>
</dbReference>
<keyword evidence="4" id="KW-1185">Reference proteome</keyword>